<protein>
    <submittedName>
        <fullName evidence="2">Class I SAM-dependent methyltransferase</fullName>
    </submittedName>
</protein>
<gene>
    <name evidence="2" type="ORF">ORD21_14190</name>
</gene>
<dbReference type="GO" id="GO:0032259">
    <property type="term" value="P:methylation"/>
    <property type="evidence" value="ECO:0007669"/>
    <property type="project" value="UniProtKB-KW"/>
</dbReference>
<proteinExistence type="predicted"/>
<sequence length="277" mass="30469">MIVSDHTIPDDAVQADVFSEWREQVLAVRSGRWQPERDRAYWHTQAAKYDVGQPELPNTVAWLHGQLGGRLGAVASLLDVGAGTGRLTLPLAGAVARVTALDHSPDMLAVLISKQSPAHLEVRCQELADALHDSSLAPHDAVLAAWSLAYLPDLRGALTGLLRLARRDVFLLEDDGLGSPHVTLRRKLAGQPRPQRATSLRRALHALGESPAHLQITETRELVFPDTAALLAQARLPLPEAEVLEFLHPFLTAQEDGGWRYRWTFDVHVLHVRRGSA</sequence>
<evidence type="ECO:0000313" key="2">
    <source>
        <dbReference type="EMBL" id="MDV6375744.1"/>
    </source>
</evidence>
<keyword evidence="2" id="KW-0489">Methyltransferase</keyword>
<organism evidence="2 3">
    <name type="scientific">Deinococcus arenicola</name>
    <dbReference type="NCBI Taxonomy" id="2994950"/>
    <lineage>
        <taxon>Bacteria</taxon>
        <taxon>Thermotogati</taxon>
        <taxon>Deinococcota</taxon>
        <taxon>Deinococci</taxon>
        <taxon>Deinococcales</taxon>
        <taxon>Deinococcaceae</taxon>
        <taxon>Deinococcus</taxon>
    </lineage>
</organism>
<evidence type="ECO:0000259" key="1">
    <source>
        <dbReference type="Pfam" id="PF13649"/>
    </source>
</evidence>
<name>A0ABU4DTH6_9DEIO</name>
<dbReference type="Gene3D" id="3.40.50.150">
    <property type="entry name" value="Vaccinia Virus protein VP39"/>
    <property type="match status" value="1"/>
</dbReference>
<dbReference type="Proteomes" id="UP001276150">
    <property type="component" value="Unassembled WGS sequence"/>
</dbReference>
<reference evidence="2 3" key="1">
    <citation type="submission" date="2022-11" db="EMBL/GenBank/DDBJ databases">
        <title>Deinococcus ZS9-10, Low Temperature and Draught-tolerating, UV-resistant Bacteria from Continental Antarctica.</title>
        <authorList>
            <person name="Cheng L."/>
        </authorList>
    </citation>
    <scope>NUCLEOTIDE SEQUENCE [LARGE SCALE GENOMIC DNA]</scope>
    <source>
        <strain evidence="2 3">ZS9-10</strain>
    </source>
</reference>
<dbReference type="InterPro" id="IPR041698">
    <property type="entry name" value="Methyltransf_25"/>
</dbReference>
<keyword evidence="2" id="KW-0808">Transferase</keyword>
<dbReference type="SUPFAM" id="SSF53335">
    <property type="entry name" value="S-adenosyl-L-methionine-dependent methyltransferases"/>
    <property type="match status" value="1"/>
</dbReference>
<accession>A0ABU4DTH6</accession>
<dbReference type="RefSeq" id="WP_317641095.1">
    <property type="nucleotide sequence ID" value="NZ_JAPMIV010000034.1"/>
</dbReference>
<dbReference type="GO" id="GO:0008168">
    <property type="term" value="F:methyltransferase activity"/>
    <property type="evidence" value="ECO:0007669"/>
    <property type="project" value="UniProtKB-KW"/>
</dbReference>
<dbReference type="InterPro" id="IPR029063">
    <property type="entry name" value="SAM-dependent_MTases_sf"/>
</dbReference>
<dbReference type="EMBL" id="JAPMIV010000034">
    <property type="protein sequence ID" value="MDV6375744.1"/>
    <property type="molecule type" value="Genomic_DNA"/>
</dbReference>
<feature type="domain" description="Methyltransferase" evidence="1">
    <location>
        <begin position="78"/>
        <end position="166"/>
    </location>
</feature>
<evidence type="ECO:0000313" key="3">
    <source>
        <dbReference type="Proteomes" id="UP001276150"/>
    </source>
</evidence>
<comment type="caution">
    <text evidence="2">The sequence shown here is derived from an EMBL/GenBank/DDBJ whole genome shotgun (WGS) entry which is preliminary data.</text>
</comment>
<keyword evidence="3" id="KW-1185">Reference proteome</keyword>
<dbReference type="Pfam" id="PF13649">
    <property type="entry name" value="Methyltransf_25"/>
    <property type="match status" value="1"/>
</dbReference>
<dbReference type="CDD" id="cd02440">
    <property type="entry name" value="AdoMet_MTases"/>
    <property type="match status" value="1"/>
</dbReference>